<dbReference type="Proteomes" id="UP000782554">
    <property type="component" value="Unassembled WGS sequence"/>
</dbReference>
<reference evidence="1 2" key="1">
    <citation type="submission" date="2021-08" db="EMBL/GenBank/DDBJ databases">
        <title>Comparative Genomics Analysis of the Genus Qipengyuania Reveals Extensive Genetic Diversity and Metabolic Versatility, Including the Description of Fifteen Novel Species.</title>
        <authorList>
            <person name="Liu Y."/>
        </authorList>
    </citation>
    <scope>NUCLEOTIDE SEQUENCE [LARGE SCALE GENOMIC DNA]</scope>
    <source>
        <strain evidence="1 2">YG27</strain>
    </source>
</reference>
<name>A0ABS7JR84_9SPHN</name>
<organism evidence="1 2">
    <name type="scientific">Qipengyuania mesophila</name>
    <dbReference type="NCBI Taxonomy" id="2867246"/>
    <lineage>
        <taxon>Bacteria</taxon>
        <taxon>Pseudomonadati</taxon>
        <taxon>Pseudomonadota</taxon>
        <taxon>Alphaproteobacteria</taxon>
        <taxon>Sphingomonadales</taxon>
        <taxon>Erythrobacteraceae</taxon>
        <taxon>Qipengyuania</taxon>
    </lineage>
</organism>
<proteinExistence type="predicted"/>
<sequence>MRELTDHELLVDLAPNHTAHNKRASILRHGLVVCSFSSVETYFKDRLAEICNIFADVGFPFSSFSDELQSFLIVDGIIGLGNRVGFLPNSDKLVFADQNLRVLSNFDSQHPTFTAFGFSPRGSNIGQGDVATALKAFSIEGPWNILSSYASVVGGGTPNLRNDFENMSRTRNSSAHNPSSNVPTYDVQQHIENATILSVCFDLVMAKIVKAIRSASDFNDYVSKVAGSEPRIRYIDKRLDGAWSERNDPTGRCLKKHDDEAVGVVSARQRPTVDVVVVRDLQSLPLSARN</sequence>
<protein>
    <recommendedName>
        <fullName evidence="3">RiboL-PSP-HEPN domain-containing protein</fullName>
    </recommendedName>
</protein>
<accession>A0ABS7JR84</accession>
<comment type="caution">
    <text evidence="1">The sequence shown here is derived from an EMBL/GenBank/DDBJ whole genome shotgun (WGS) entry which is preliminary data.</text>
</comment>
<dbReference type="EMBL" id="JAIGNU010000001">
    <property type="protein sequence ID" value="MBX7500147.1"/>
    <property type="molecule type" value="Genomic_DNA"/>
</dbReference>
<evidence type="ECO:0000313" key="2">
    <source>
        <dbReference type="Proteomes" id="UP000782554"/>
    </source>
</evidence>
<dbReference type="RefSeq" id="WP_221600197.1">
    <property type="nucleotide sequence ID" value="NZ_JAIGNU010000001.1"/>
</dbReference>
<keyword evidence="2" id="KW-1185">Reference proteome</keyword>
<evidence type="ECO:0008006" key="3">
    <source>
        <dbReference type="Google" id="ProtNLM"/>
    </source>
</evidence>
<evidence type="ECO:0000313" key="1">
    <source>
        <dbReference type="EMBL" id="MBX7500147.1"/>
    </source>
</evidence>
<gene>
    <name evidence="1" type="ORF">K3181_01655</name>
</gene>